<reference evidence="6 7" key="1">
    <citation type="submission" date="2020-05" db="EMBL/GenBank/DDBJ databases">
        <title>Complete genome sequence of Gemmatimonas greenlandica TET16.</title>
        <authorList>
            <person name="Zeng Y."/>
        </authorList>
    </citation>
    <scope>NUCLEOTIDE SEQUENCE [LARGE SCALE GENOMIC DNA]</scope>
    <source>
        <strain evidence="6 7">TET16</strain>
    </source>
</reference>
<dbReference type="Proteomes" id="UP000500938">
    <property type="component" value="Chromosome"/>
</dbReference>
<dbReference type="Gene3D" id="3.40.50.620">
    <property type="entry name" value="HUPs"/>
    <property type="match status" value="1"/>
</dbReference>
<dbReference type="PANTHER" id="PTHR21294">
    <property type="entry name" value="ELECTRON TRANSFER FLAVOPROTEIN BETA-SUBUNIT"/>
    <property type="match status" value="1"/>
</dbReference>
<gene>
    <name evidence="6" type="ORF">HKW67_02125</name>
</gene>
<name>A0A6M4IN11_9BACT</name>
<dbReference type="CDD" id="cd01714">
    <property type="entry name" value="ETF_beta"/>
    <property type="match status" value="1"/>
</dbReference>
<comment type="similarity">
    <text evidence="1">Belongs to the ETF beta-subunit/FixA family.</text>
</comment>
<dbReference type="EMBL" id="CP053085">
    <property type="protein sequence ID" value="QJR34402.1"/>
    <property type="molecule type" value="Genomic_DNA"/>
</dbReference>
<organism evidence="6 7">
    <name type="scientific">Gemmatimonas groenlandica</name>
    <dbReference type="NCBI Taxonomy" id="2732249"/>
    <lineage>
        <taxon>Bacteria</taxon>
        <taxon>Pseudomonadati</taxon>
        <taxon>Gemmatimonadota</taxon>
        <taxon>Gemmatimonadia</taxon>
        <taxon>Gemmatimonadales</taxon>
        <taxon>Gemmatimonadaceae</taxon>
        <taxon>Gemmatimonas</taxon>
    </lineage>
</organism>
<sequence length="251" mass="26660">MKIAVCIKRVPVMEVKFAITADGSRVDEAGLKYDVNDFDLWAIEAALQLKEKNGNVGEVAVISLGPDAAQEQIRKALAMGADRGVLLKADSIPADGLAIARALAAEIKEGGYDLVLFGRIAIDSMNQMTGPMVAELLDLPCVTNVFKLDITGTTGRAERALEGATEVMEFPLPAVLTIDDGLNKERLPSLKGIMAAKKKPLDVKPAQLGDAKVTVHKMALPPERAAGRILGDSAAAVPELVRLLQTEAKVL</sequence>
<dbReference type="GO" id="GO:0009055">
    <property type="term" value="F:electron transfer activity"/>
    <property type="evidence" value="ECO:0007669"/>
    <property type="project" value="InterPro"/>
</dbReference>
<evidence type="ECO:0000313" key="7">
    <source>
        <dbReference type="Proteomes" id="UP000500938"/>
    </source>
</evidence>
<evidence type="ECO:0000256" key="3">
    <source>
        <dbReference type="ARBA" id="ARBA00022448"/>
    </source>
</evidence>
<dbReference type="InterPro" id="IPR012255">
    <property type="entry name" value="ETF_b"/>
</dbReference>
<dbReference type="AlphaFoldDB" id="A0A6M4IN11"/>
<evidence type="ECO:0000256" key="4">
    <source>
        <dbReference type="ARBA" id="ARBA00022982"/>
    </source>
</evidence>
<evidence type="ECO:0000256" key="2">
    <source>
        <dbReference type="ARBA" id="ARBA00016797"/>
    </source>
</evidence>
<evidence type="ECO:0000256" key="1">
    <source>
        <dbReference type="ARBA" id="ARBA00007557"/>
    </source>
</evidence>
<dbReference type="PANTHER" id="PTHR21294:SF8">
    <property type="entry name" value="ELECTRON TRANSFER FLAVOPROTEIN SUBUNIT BETA"/>
    <property type="match status" value="1"/>
</dbReference>
<keyword evidence="4" id="KW-0249">Electron transport</keyword>
<dbReference type="InterPro" id="IPR014729">
    <property type="entry name" value="Rossmann-like_a/b/a_fold"/>
</dbReference>
<dbReference type="PIRSF" id="PIRSF000090">
    <property type="entry name" value="Beta-ETF"/>
    <property type="match status" value="1"/>
</dbReference>
<keyword evidence="3" id="KW-0813">Transport</keyword>
<evidence type="ECO:0000259" key="5">
    <source>
        <dbReference type="SMART" id="SM00893"/>
    </source>
</evidence>
<dbReference type="InterPro" id="IPR014730">
    <property type="entry name" value="ETF_a/b_N"/>
</dbReference>
<dbReference type="Pfam" id="PF01012">
    <property type="entry name" value="ETF"/>
    <property type="match status" value="1"/>
</dbReference>
<keyword evidence="7" id="KW-1185">Reference proteome</keyword>
<dbReference type="GO" id="GO:0005829">
    <property type="term" value="C:cytosol"/>
    <property type="evidence" value="ECO:0007669"/>
    <property type="project" value="TreeGrafter"/>
</dbReference>
<dbReference type="SMART" id="SM00893">
    <property type="entry name" value="ETF"/>
    <property type="match status" value="1"/>
</dbReference>
<dbReference type="InterPro" id="IPR033948">
    <property type="entry name" value="ETF_beta_N"/>
</dbReference>
<evidence type="ECO:0000313" key="6">
    <source>
        <dbReference type="EMBL" id="QJR34402.1"/>
    </source>
</evidence>
<dbReference type="KEGG" id="ggr:HKW67_02125"/>
<proteinExistence type="inferred from homology"/>
<dbReference type="SUPFAM" id="SSF52402">
    <property type="entry name" value="Adenine nucleotide alpha hydrolases-like"/>
    <property type="match status" value="1"/>
</dbReference>
<protein>
    <recommendedName>
        <fullName evidence="2">Electron transfer flavoprotein subunit beta</fullName>
    </recommendedName>
</protein>
<dbReference type="RefSeq" id="WP_171223828.1">
    <property type="nucleotide sequence ID" value="NZ_CP053085.1"/>
</dbReference>
<accession>A0A6M4IN11</accession>
<feature type="domain" description="Electron transfer flavoprotein alpha/beta-subunit N-terminal" evidence="5">
    <location>
        <begin position="23"/>
        <end position="212"/>
    </location>
</feature>